<feature type="region of interest" description="Disordered" evidence="5">
    <location>
        <begin position="1"/>
        <end position="27"/>
    </location>
</feature>
<protein>
    <submittedName>
        <fullName evidence="9">Alpha-1B-glycoprotein</fullName>
    </submittedName>
</protein>
<feature type="domain" description="Immunoglobulin subtype 2" evidence="6">
    <location>
        <begin position="415"/>
        <end position="480"/>
    </location>
</feature>
<dbReference type="Gene3D" id="2.60.40.10">
    <property type="entry name" value="Immunoglobulins"/>
    <property type="match status" value="4"/>
</dbReference>
<evidence type="ECO:0000256" key="3">
    <source>
        <dbReference type="ARBA" id="ARBA00023180"/>
    </source>
</evidence>
<evidence type="ECO:0000256" key="2">
    <source>
        <dbReference type="ARBA" id="ARBA00023157"/>
    </source>
</evidence>
<keyword evidence="8" id="KW-1185">Reference proteome</keyword>
<dbReference type="SUPFAM" id="SSF48726">
    <property type="entry name" value="Immunoglobulin"/>
    <property type="match status" value="4"/>
</dbReference>
<organism evidence="8 9">
    <name type="scientific">Orycteropus afer afer</name>
    <dbReference type="NCBI Taxonomy" id="1230840"/>
    <lineage>
        <taxon>Eukaryota</taxon>
        <taxon>Metazoa</taxon>
        <taxon>Chordata</taxon>
        <taxon>Craniata</taxon>
        <taxon>Vertebrata</taxon>
        <taxon>Euteleostomi</taxon>
        <taxon>Mammalia</taxon>
        <taxon>Eutheria</taxon>
        <taxon>Afrotheria</taxon>
        <taxon>Tubulidentata</taxon>
        <taxon>Orycteropodidae</taxon>
        <taxon>Orycteropus</taxon>
    </lineage>
</organism>
<dbReference type="OrthoDB" id="9450204at2759"/>
<dbReference type="InterPro" id="IPR003599">
    <property type="entry name" value="Ig_sub"/>
</dbReference>
<evidence type="ECO:0000313" key="8">
    <source>
        <dbReference type="Proteomes" id="UP000694850"/>
    </source>
</evidence>
<dbReference type="InterPro" id="IPR003598">
    <property type="entry name" value="Ig_sub2"/>
</dbReference>
<feature type="domain" description="Immunoglobulin subtype 2" evidence="6">
    <location>
        <begin position="318"/>
        <end position="381"/>
    </location>
</feature>
<evidence type="ECO:0000259" key="7">
    <source>
        <dbReference type="SMART" id="SM00409"/>
    </source>
</evidence>
<evidence type="ECO:0000256" key="4">
    <source>
        <dbReference type="ARBA" id="ARBA00023319"/>
    </source>
</evidence>
<feature type="domain" description="Immunoglobulin" evidence="7">
    <location>
        <begin position="409"/>
        <end position="496"/>
    </location>
</feature>
<proteinExistence type="predicted"/>
<dbReference type="GeneID" id="103211098"/>
<feature type="domain" description="Immunoglobulin" evidence="7">
    <location>
        <begin position="128"/>
        <end position="204"/>
    </location>
</feature>
<evidence type="ECO:0000259" key="6">
    <source>
        <dbReference type="SMART" id="SM00408"/>
    </source>
</evidence>
<keyword evidence="3" id="KW-0325">Glycoprotein</keyword>
<dbReference type="Proteomes" id="UP000694850">
    <property type="component" value="Unplaced"/>
</dbReference>
<dbReference type="RefSeq" id="XP_007955210.1">
    <property type="nucleotide sequence ID" value="XM_007957019.1"/>
</dbReference>
<accession>A0A8B7B4V1</accession>
<evidence type="ECO:0000256" key="5">
    <source>
        <dbReference type="SAM" id="MobiDB-lite"/>
    </source>
</evidence>
<dbReference type="InterPro" id="IPR013783">
    <property type="entry name" value="Ig-like_fold"/>
</dbReference>
<evidence type="ECO:0000313" key="9">
    <source>
        <dbReference type="RefSeq" id="XP_007955210.1"/>
    </source>
</evidence>
<feature type="domain" description="Immunoglobulin" evidence="7">
    <location>
        <begin position="312"/>
        <end position="397"/>
    </location>
</feature>
<dbReference type="PANTHER" id="PTHR11738:SF184">
    <property type="entry name" value="ALPHA-1B-GLYCOPROTEIN"/>
    <property type="match status" value="1"/>
</dbReference>
<gene>
    <name evidence="9" type="primary">LOC103211098</name>
</gene>
<evidence type="ECO:0000256" key="1">
    <source>
        <dbReference type="ARBA" id="ARBA00022737"/>
    </source>
</evidence>
<dbReference type="PANTHER" id="PTHR11738">
    <property type="entry name" value="MHC CLASS I NK CELL RECEPTOR"/>
    <property type="match status" value="1"/>
</dbReference>
<reference evidence="9" key="1">
    <citation type="submission" date="2025-08" db="UniProtKB">
        <authorList>
            <consortium name="RefSeq"/>
        </authorList>
    </citation>
    <scope>IDENTIFICATION</scope>
</reference>
<dbReference type="InterPro" id="IPR050412">
    <property type="entry name" value="Ig-like_Receptors_ImmuneReg"/>
</dbReference>
<dbReference type="InterPro" id="IPR036179">
    <property type="entry name" value="Ig-like_dom_sf"/>
</dbReference>
<dbReference type="GO" id="GO:0002764">
    <property type="term" value="P:immune response-regulating signaling pathway"/>
    <property type="evidence" value="ECO:0007669"/>
    <property type="project" value="TreeGrafter"/>
</dbReference>
<keyword evidence="4" id="KW-0393">Immunoglobulin domain</keyword>
<dbReference type="GO" id="GO:0005886">
    <property type="term" value="C:plasma membrane"/>
    <property type="evidence" value="ECO:0007669"/>
    <property type="project" value="TreeGrafter"/>
</dbReference>
<name>A0A8B7B4V1_ORYAF</name>
<keyword evidence="2" id="KW-1015">Disulfide bond</keyword>
<dbReference type="SMART" id="SM00408">
    <property type="entry name" value="IGc2"/>
    <property type="match status" value="2"/>
</dbReference>
<dbReference type="SMART" id="SM00409">
    <property type="entry name" value="IG"/>
    <property type="match status" value="3"/>
</dbReference>
<keyword evidence="1" id="KW-0677">Repeat</keyword>
<sequence length="570" mass="61652">MRVSALWAENNTPGAGPLLKPPTAPLARPGPTATILCDHSDHCNNQLDELPDHLDKLGVSRGPLPSPSWEQEVSAPCPLPCLPTRLYHPGRPPQTRAGQLDRGLSTMSVLVAPLLLWDVETRPNLWMEAGSLLEPWANVTLTCQARVASVGFQLFKDGVAQDAVQRLGLEHRFPLGAVTSETRGLYRCKTDMGQRWTELSNLVEVSGADSLAPPSLSAEPVSWITPGLNTTLVCRGVLRGVTFLLKREGDDAFLEVAEAPEETEVTFSIHHPGNYSCSYRTHAAGNPSEPSSTVTVEERLVPPAPTMSFEGKATGVLQPGALVHLRCVAPLVGVDFQLRQGETELLVNGHSTTPGHITFDMNMATPKDSGLYTCRYRLSGKDTAWSVDSAPVELLLRDGTLPAPKLQAEPSPSVAPGALVRLECHAPRAGLRFALEREDARGHRLHGLLSPTGAVAHFELRDVSVQDSGNYSCVYLDPTPPFAGSARSEHVELRVDGERAGRVSEGLKRAAPAFPWVSERVKRVLTFPWVPECELGSIPTLLTSAVQWGAGGPDFWRRLPPRLISHGGCV</sequence>
<dbReference type="FunFam" id="2.60.40.10:FF:000033">
    <property type="entry name" value="Killer cell immunoglobulin-like receptor"/>
    <property type="match status" value="4"/>
</dbReference>
<dbReference type="AlphaFoldDB" id="A0A8B7B4V1"/>